<proteinExistence type="predicted"/>
<feature type="non-terminal residue" evidence="6">
    <location>
        <position position="1"/>
    </location>
</feature>
<comment type="caution">
    <text evidence="6">The sequence shown here is derived from an EMBL/GenBank/DDBJ whole genome shotgun (WGS) entry which is preliminary data.</text>
</comment>
<feature type="transmembrane region" description="Helical" evidence="5">
    <location>
        <begin position="114"/>
        <end position="138"/>
    </location>
</feature>
<accession>A0A9P6C1B6</accession>
<evidence type="ECO:0000256" key="4">
    <source>
        <dbReference type="ARBA" id="ARBA00023136"/>
    </source>
</evidence>
<dbReference type="GO" id="GO:0000329">
    <property type="term" value="C:fungal-type vacuole membrane"/>
    <property type="evidence" value="ECO:0007669"/>
    <property type="project" value="TreeGrafter"/>
</dbReference>
<sequence>RGGTLGWKNPLTLSTLLSSLLFFLLFLFIESRIAPEPITPLRLVLNRSLAPSYFTNFFSVATSYGQVFRMSLYFQAVLGKSASSTGAWFVIGIVADLLSSLIFGVVVQATGRYYYVSCLSYVLLLGGVVTVSAGAGLFGTQGSLGIIIAGLAITALGYEGGITTSLVSLIANVDPKDQAVATAVTYFFRSLGSVLGLSIGTTLSQTTFLSALQKTLQGQDASEITNRVRESLSYLSKLDPSTREIVRAAYAKATHSTLIFTMCLAFSAVVVSVFIVERRLAR</sequence>
<feature type="transmembrane region" description="Helical" evidence="5">
    <location>
        <begin position="257"/>
        <end position="276"/>
    </location>
</feature>
<dbReference type="EMBL" id="MU151194">
    <property type="protein sequence ID" value="KAF9447577.1"/>
    <property type="molecule type" value="Genomic_DNA"/>
</dbReference>
<keyword evidence="7" id="KW-1185">Reference proteome</keyword>
<dbReference type="GO" id="GO:0015174">
    <property type="term" value="F:basic amino acid transmembrane transporter activity"/>
    <property type="evidence" value="ECO:0007669"/>
    <property type="project" value="TreeGrafter"/>
</dbReference>
<comment type="subcellular location">
    <subcellularLocation>
        <location evidence="1">Membrane</location>
        <topology evidence="1">Multi-pass membrane protein</topology>
    </subcellularLocation>
</comment>
<dbReference type="AlphaFoldDB" id="A0A9P6C1B6"/>
<dbReference type="Gene3D" id="1.20.1250.20">
    <property type="entry name" value="MFS general substrate transporter like domains"/>
    <property type="match status" value="1"/>
</dbReference>
<feature type="transmembrane region" description="Helical" evidence="5">
    <location>
        <begin position="12"/>
        <end position="29"/>
    </location>
</feature>
<dbReference type="InterPro" id="IPR036259">
    <property type="entry name" value="MFS_trans_sf"/>
</dbReference>
<evidence type="ECO:0000313" key="6">
    <source>
        <dbReference type="EMBL" id="KAF9447577.1"/>
    </source>
</evidence>
<feature type="transmembrane region" description="Helical" evidence="5">
    <location>
        <begin position="183"/>
        <end position="203"/>
    </location>
</feature>
<dbReference type="SUPFAM" id="SSF103473">
    <property type="entry name" value="MFS general substrate transporter"/>
    <property type="match status" value="1"/>
</dbReference>
<reference evidence="6" key="1">
    <citation type="submission" date="2020-11" db="EMBL/GenBank/DDBJ databases">
        <authorList>
            <consortium name="DOE Joint Genome Institute"/>
            <person name="Ahrendt S."/>
            <person name="Riley R."/>
            <person name="Andreopoulos W."/>
            <person name="Labutti K."/>
            <person name="Pangilinan J."/>
            <person name="Ruiz-Duenas F.J."/>
            <person name="Barrasa J.M."/>
            <person name="Sanchez-Garcia M."/>
            <person name="Camarero S."/>
            <person name="Miyauchi S."/>
            <person name="Serrano A."/>
            <person name="Linde D."/>
            <person name="Babiker R."/>
            <person name="Drula E."/>
            <person name="Ayuso-Fernandez I."/>
            <person name="Pacheco R."/>
            <person name="Padilla G."/>
            <person name="Ferreira P."/>
            <person name="Barriuso J."/>
            <person name="Kellner H."/>
            <person name="Castanera R."/>
            <person name="Alfaro M."/>
            <person name="Ramirez L."/>
            <person name="Pisabarro A.G."/>
            <person name="Kuo A."/>
            <person name="Tritt A."/>
            <person name="Lipzen A."/>
            <person name="He G."/>
            <person name="Yan M."/>
            <person name="Ng V."/>
            <person name="Cullen D."/>
            <person name="Martin F."/>
            <person name="Rosso M.-N."/>
            <person name="Henrissat B."/>
            <person name="Hibbett D."/>
            <person name="Martinez A.T."/>
            <person name="Grigoriev I.V."/>
        </authorList>
    </citation>
    <scope>NUCLEOTIDE SEQUENCE</scope>
    <source>
        <strain evidence="6">MF-IS2</strain>
    </source>
</reference>
<evidence type="ECO:0000256" key="1">
    <source>
        <dbReference type="ARBA" id="ARBA00004141"/>
    </source>
</evidence>
<evidence type="ECO:0000256" key="5">
    <source>
        <dbReference type="SAM" id="Phobius"/>
    </source>
</evidence>
<dbReference type="OrthoDB" id="3437016at2759"/>
<evidence type="ECO:0000256" key="2">
    <source>
        <dbReference type="ARBA" id="ARBA00022692"/>
    </source>
</evidence>
<name>A0A9P6C1B6_9AGAR</name>
<keyword evidence="3 5" id="KW-1133">Transmembrane helix</keyword>
<gene>
    <name evidence="6" type="ORF">P691DRAFT_760683</name>
</gene>
<protein>
    <submittedName>
        <fullName evidence="6">MFS general substrate transporter</fullName>
    </submittedName>
</protein>
<keyword evidence="4 5" id="KW-0472">Membrane</keyword>
<feature type="transmembrane region" description="Helical" evidence="5">
    <location>
        <begin position="50"/>
        <end position="67"/>
    </location>
</feature>
<evidence type="ECO:0000256" key="3">
    <source>
        <dbReference type="ARBA" id="ARBA00022989"/>
    </source>
</evidence>
<dbReference type="Proteomes" id="UP000807342">
    <property type="component" value="Unassembled WGS sequence"/>
</dbReference>
<keyword evidence="2 5" id="KW-0812">Transmembrane</keyword>
<evidence type="ECO:0000313" key="7">
    <source>
        <dbReference type="Proteomes" id="UP000807342"/>
    </source>
</evidence>
<organism evidence="6 7">
    <name type="scientific">Macrolepiota fuliginosa MF-IS2</name>
    <dbReference type="NCBI Taxonomy" id="1400762"/>
    <lineage>
        <taxon>Eukaryota</taxon>
        <taxon>Fungi</taxon>
        <taxon>Dikarya</taxon>
        <taxon>Basidiomycota</taxon>
        <taxon>Agaricomycotina</taxon>
        <taxon>Agaricomycetes</taxon>
        <taxon>Agaricomycetidae</taxon>
        <taxon>Agaricales</taxon>
        <taxon>Agaricineae</taxon>
        <taxon>Agaricaceae</taxon>
        <taxon>Macrolepiota</taxon>
    </lineage>
</organism>
<dbReference type="PANTHER" id="PTHR23501:SF84">
    <property type="entry name" value="VACUOLAR MEMBRANE AMINO ACID UPTAKE TRANSPORTER FNX2"/>
    <property type="match status" value="1"/>
</dbReference>
<feature type="transmembrane region" description="Helical" evidence="5">
    <location>
        <begin position="87"/>
        <end position="107"/>
    </location>
</feature>
<dbReference type="PANTHER" id="PTHR23501">
    <property type="entry name" value="MAJOR FACILITATOR SUPERFAMILY"/>
    <property type="match status" value="1"/>
</dbReference>
<feature type="transmembrane region" description="Helical" evidence="5">
    <location>
        <begin position="144"/>
        <end position="171"/>
    </location>
</feature>